<dbReference type="Pfam" id="PF05488">
    <property type="entry name" value="PAAR_motif"/>
    <property type="match status" value="1"/>
</dbReference>
<reference evidence="2" key="1">
    <citation type="submission" date="2016-09" db="EMBL/GenBank/DDBJ databases">
        <authorList>
            <person name="Wan X."/>
            <person name="Hou S."/>
        </authorList>
    </citation>
    <scope>NUCLEOTIDE SEQUENCE [LARGE SCALE GENOMIC DNA]</scope>
    <source>
        <strain evidence="2">KH87</strain>
    </source>
</reference>
<dbReference type="EMBL" id="MKEK01000001">
    <property type="protein sequence ID" value="OEY69729.1"/>
    <property type="molecule type" value="Genomic_DNA"/>
</dbReference>
<dbReference type="CDD" id="cd14738">
    <property type="entry name" value="PAAR_2"/>
    <property type="match status" value="1"/>
</dbReference>
<dbReference type="InterPro" id="IPR008727">
    <property type="entry name" value="PAAR_motif"/>
</dbReference>
<comment type="caution">
    <text evidence="1">The sequence shown here is derived from an EMBL/GenBank/DDBJ whole genome shotgun (WGS) entry which is preliminary data.</text>
</comment>
<dbReference type="Gene3D" id="2.60.200.60">
    <property type="match status" value="2"/>
</dbReference>
<organism evidence="1 2">
    <name type="scientific">Rheinheimera salexigens</name>
    <dbReference type="NCBI Taxonomy" id="1628148"/>
    <lineage>
        <taxon>Bacteria</taxon>
        <taxon>Pseudomonadati</taxon>
        <taxon>Pseudomonadota</taxon>
        <taxon>Gammaproteobacteria</taxon>
        <taxon>Chromatiales</taxon>
        <taxon>Chromatiaceae</taxon>
        <taxon>Rheinheimera</taxon>
    </lineage>
</organism>
<dbReference type="AlphaFoldDB" id="A0A1E7Q6C4"/>
<proteinExistence type="predicted"/>
<accession>A0A1E7Q6C4</accession>
<dbReference type="RefSeq" id="WP_070049299.1">
    <property type="nucleotide sequence ID" value="NZ_CBCSDO010000004.1"/>
</dbReference>
<dbReference type="Proteomes" id="UP000242258">
    <property type="component" value="Unassembled WGS sequence"/>
</dbReference>
<sequence>MAKPAAVIGMMHVCPKVDPGPKPHVGGPVVSGSANVTICGIPAATKGDKLVCIGPPDTISAGSATVFINGKNAARLGDATEHGGKIVAGMPTVLIGG</sequence>
<name>A0A1E7Q6C4_9GAMM</name>
<gene>
    <name evidence="1" type="ORF">BI198_09260</name>
</gene>
<dbReference type="OrthoDB" id="9807902at2"/>
<keyword evidence="2" id="KW-1185">Reference proteome</keyword>
<protein>
    <submittedName>
        <fullName evidence="1">Type VI secretion protein</fullName>
    </submittedName>
</protein>
<dbReference type="STRING" id="1628148.BI198_09260"/>
<evidence type="ECO:0000313" key="2">
    <source>
        <dbReference type="Proteomes" id="UP000242258"/>
    </source>
</evidence>
<evidence type="ECO:0000313" key="1">
    <source>
        <dbReference type="EMBL" id="OEY69729.1"/>
    </source>
</evidence>